<protein>
    <submittedName>
        <fullName evidence="5">GntR family transcriptional regulator</fullName>
    </submittedName>
</protein>
<dbReference type="SUPFAM" id="SSF64288">
    <property type="entry name" value="Chorismate lyase-like"/>
    <property type="match status" value="1"/>
</dbReference>
<evidence type="ECO:0000256" key="3">
    <source>
        <dbReference type="ARBA" id="ARBA00023163"/>
    </source>
</evidence>
<accession>A0A9X2I6E2</accession>
<dbReference type="GO" id="GO:0003677">
    <property type="term" value="F:DNA binding"/>
    <property type="evidence" value="ECO:0007669"/>
    <property type="project" value="UniProtKB-KW"/>
</dbReference>
<dbReference type="InterPro" id="IPR050679">
    <property type="entry name" value="Bact_HTH_transcr_reg"/>
</dbReference>
<dbReference type="InterPro" id="IPR036390">
    <property type="entry name" value="WH_DNA-bd_sf"/>
</dbReference>
<evidence type="ECO:0000313" key="6">
    <source>
        <dbReference type="Proteomes" id="UP001139150"/>
    </source>
</evidence>
<dbReference type="PRINTS" id="PR00035">
    <property type="entry name" value="HTHGNTR"/>
</dbReference>
<dbReference type="InterPro" id="IPR028978">
    <property type="entry name" value="Chorismate_lyase_/UTRA_dom_sf"/>
</dbReference>
<dbReference type="Gene3D" id="3.40.1410.10">
    <property type="entry name" value="Chorismate lyase-like"/>
    <property type="match status" value="1"/>
</dbReference>
<keyword evidence="6" id="KW-1185">Reference proteome</keyword>
<dbReference type="PANTHER" id="PTHR44846:SF1">
    <property type="entry name" value="MANNOSYL-D-GLYCERATE TRANSPORT_METABOLISM SYSTEM REPRESSOR MNGR-RELATED"/>
    <property type="match status" value="1"/>
</dbReference>
<dbReference type="SUPFAM" id="SSF46785">
    <property type="entry name" value="Winged helix' DNA-binding domain"/>
    <property type="match status" value="1"/>
</dbReference>
<dbReference type="GO" id="GO:0003700">
    <property type="term" value="F:DNA-binding transcription factor activity"/>
    <property type="evidence" value="ECO:0007669"/>
    <property type="project" value="InterPro"/>
</dbReference>
<dbReference type="SMART" id="SM00345">
    <property type="entry name" value="HTH_GNTR"/>
    <property type="match status" value="1"/>
</dbReference>
<dbReference type="AlphaFoldDB" id="A0A9X2I6E2"/>
<keyword evidence="3" id="KW-0804">Transcription</keyword>
<dbReference type="PROSITE" id="PS50949">
    <property type="entry name" value="HTH_GNTR"/>
    <property type="match status" value="1"/>
</dbReference>
<dbReference type="FunFam" id="1.10.10.10:FF:000079">
    <property type="entry name" value="GntR family transcriptional regulator"/>
    <property type="match status" value="1"/>
</dbReference>
<evidence type="ECO:0000313" key="5">
    <source>
        <dbReference type="EMBL" id="MCL7748553.1"/>
    </source>
</evidence>
<keyword evidence="2" id="KW-0238">DNA-binding</keyword>
<evidence type="ECO:0000256" key="2">
    <source>
        <dbReference type="ARBA" id="ARBA00023125"/>
    </source>
</evidence>
<proteinExistence type="predicted"/>
<sequence>MVQKEINTSPPVPLYYQIKEHLKGQMVSGELKTGDKIPTEEKICESFNVSRMTARRALDELVNEGRLIRRQGVGTFVAEPIIDRQLSRLTTLTEELKELGYTGLNSRILSWRTHKALSPLANRLDINVGDPILRIRRVRYTGTLPIAVQTIILPEKWVPGLQPNDIGGSSIYELIEKKLNKRLDWAKQQIDAVAAPNYYAKWLEIEPKSPLFKVTRQAYLEGGEPMDIAVTYYRPDRYSYQINLYR</sequence>
<keyword evidence="1" id="KW-0805">Transcription regulation</keyword>
<dbReference type="Gene3D" id="1.10.10.10">
    <property type="entry name" value="Winged helix-like DNA-binding domain superfamily/Winged helix DNA-binding domain"/>
    <property type="match status" value="1"/>
</dbReference>
<reference evidence="5" key="1">
    <citation type="submission" date="2022-02" db="EMBL/GenBank/DDBJ databases">
        <title>Halalkalibacter sp. nov. isolated from Lonar Lake, India.</title>
        <authorList>
            <person name="Joshi A."/>
            <person name="Thite S."/>
            <person name="Lodha T."/>
        </authorList>
    </citation>
    <scope>NUCLEOTIDE SEQUENCE</scope>
    <source>
        <strain evidence="5">MEB205</strain>
    </source>
</reference>
<name>A0A9X2I6E2_9BACI</name>
<dbReference type="PANTHER" id="PTHR44846">
    <property type="entry name" value="MANNOSYL-D-GLYCERATE TRANSPORT/METABOLISM SYSTEM REPRESSOR MNGR-RELATED"/>
    <property type="match status" value="1"/>
</dbReference>
<dbReference type="RefSeq" id="WP_250097438.1">
    <property type="nucleotide sequence ID" value="NZ_JAKRYL010000016.1"/>
</dbReference>
<organism evidence="5 6">
    <name type="scientific">Halalkalibacter alkaliphilus</name>
    <dbReference type="NCBI Taxonomy" id="2917993"/>
    <lineage>
        <taxon>Bacteria</taxon>
        <taxon>Bacillati</taxon>
        <taxon>Bacillota</taxon>
        <taxon>Bacilli</taxon>
        <taxon>Bacillales</taxon>
        <taxon>Bacillaceae</taxon>
        <taxon>Halalkalibacter</taxon>
    </lineage>
</organism>
<dbReference type="CDD" id="cd07377">
    <property type="entry name" value="WHTH_GntR"/>
    <property type="match status" value="1"/>
</dbReference>
<dbReference type="Pfam" id="PF07702">
    <property type="entry name" value="UTRA"/>
    <property type="match status" value="1"/>
</dbReference>
<dbReference type="InterPro" id="IPR000524">
    <property type="entry name" value="Tscrpt_reg_HTH_GntR"/>
</dbReference>
<dbReference type="GO" id="GO:0045892">
    <property type="term" value="P:negative regulation of DNA-templated transcription"/>
    <property type="evidence" value="ECO:0007669"/>
    <property type="project" value="TreeGrafter"/>
</dbReference>
<dbReference type="SMART" id="SM00866">
    <property type="entry name" value="UTRA"/>
    <property type="match status" value="1"/>
</dbReference>
<dbReference type="EMBL" id="JAKRYL010000016">
    <property type="protein sequence ID" value="MCL7748553.1"/>
    <property type="molecule type" value="Genomic_DNA"/>
</dbReference>
<dbReference type="InterPro" id="IPR036388">
    <property type="entry name" value="WH-like_DNA-bd_sf"/>
</dbReference>
<evidence type="ECO:0000259" key="4">
    <source>
        <dbReference type="PROSITE" id="PS50949"/>
    </source>
</evidence>
<evidence type="ECO:0000256" key="1">
    <source>
        <dbReference type="ARBA" id="ARBA00023015"/>
    </source>
</evidence>
<comment type="caution">
    <text evidence="5">The sequence shown here is derived from an EMBL/GenBank/DDBJ whole genome shotgun (WGS) entry which is preliminary data.</text>
</comment>
<dbReference type="Pfam" id="PF00392">
    <property type="entry name" value="GntR"/>
    <property type="match status" value="1"/>
</dbReference>
<dbReference type="InterPro" id="IPR011663">
    <property type="entry name" value="UTRA"/>
</dbReference>
<gene>
    <name evidence="5" type="ORF">MF646_15600</name>
</gene>
<feature type="domain" description="HTH gntR-type" evidence="4">
    <location>
        <begin position="12"/>
        <end position="80"/>
    </location>
</feature>
<dbReference type="Proteomes" id="UP001139150">
    <property type="component" value="Unassembled WGS sequence"/>
</dbReference>